<feature type="region of interest" description="Disordered" evidence="1">
    <location>
        <begin position="1"/>
        <end position="46"/>
    </location>
</feature>
<evidence type="ECO:0000313" key="3">
    <source>
        <dbReference type="EMBL" id="CAF1200587.1"/>
    </source>
</evidence>
<evidence type="ECO:0000313" key="5">
    <source>
        <dbReference type="Proteomes" id="UP000677228"/>
    </source>
</evidence>
<dbReference type="Proteomes" id="UP000682733">
    <property type="component" value="Unassembled WGS sequence"/>
</dbReference>
<dbReference type="GO" id="GO:0046983">
    <property type="term" value="F:protein dimerization activity"/>
    <property type="evidence" value="ECO:0007669"/>
    <property type="project" value="InterPro"/>
</dbReference>
<dbReference type="AlphaFoldDB" id="A0A8S2EP94"/>
<evidence type="ECO:0000256" key="1">
    <source>
        <dbReference type="SAM" id="MobiDB-lite"/>
    </source>
</evidence>
<dbReference type="InterPro" id="IPR008906">
    <property type="entry name" value="HATC_C_dom"/>
</dbReference>
<feature type="domain" description="TTF-type" evidence="2">
    <location>
        <begin position="211"/>
        <end position="310"/>
    </location>
</feature>
<dbReference type="Pfam" id="PF05699">
    <property type="entry name" value="Dimer_Tnp_hAT"/>
    <property type="match status" value="1"/>
</dbReference>
<dbReference type="EMBL" id="CAJOBA010035774">
    <property type="protein sequence ID" value="CAF4010539.1"/>
    <property type="molecule type" value="Genomic_DNA"/>
</dbReference>
<evidence type="ECO:0000259" key="2">
    <source>
        <dbReference type="SMART" id="SM00597"/>
    </source>
</evidence>
<sequence length="861" mass="98864">MTINMSNKNEKRKMRDDNKGIKKWFKSTKEETQIKSNGDDSENNKESTIVDVCPDFSEAPPSLPEIHHITQTLESIEEQPAFHEDQNVITKVAVELKELYSLLSECERKIKQSISPELCQETFVVESLTLSNEIKRISTTLAELCSNQLASVTDTRRNIADKRNKNETISRDPADNKKYDDDELRYLVFKGPAQPKLASFPQNLVLKAKHYQCSFTTTWYHDYPLLEYSIKNNSAYCFSCRLFGDGPGGEKAKDAWSVNGVDSWSKMKSIGKTKAGKLAAHFKSTAHLSSQQRLLNFKNKKTNIDLMLDGNCRQADQKREQLLKLNEKVIISLLDAARFLARQSLGFRGHNNNPGNFLETVNLIRRHNPTLNQWFNDCSLRKYHVSYLTFHAQNEFIQLLGDAIHKLILTDIYEAKFISITTDSTSDRSHKEIYTIAIRFEKDFEVNERIIAVSELTSKVGQDICDYVINQLKQCGISSEKIIAQSYDNASNMSGKTLGVQACINKKLNRSVMYIPCSTHFSNLVVKHGSIISVEYVNCFGILKELCNFFSGSMKRHALLYKNLYATEYGLLIKDLSKTRWSDRYNSIRAVLISYKEIVETLDDLSVNDKEAKSRFIAGNLLKKLKSFTFYTVLLFLKNLFSSINSLIIHLQKPQMDILTTIDILNDTTKLLDQLSADNVNMDSILKESLRTRRLSNMNEEFKDYLTALSEKLKWFAHLSPKFIHLFSMNDAKELQKIVPTLDDGGLLFSELHLLKLKISNCIDMNEACDLMKRNNRYPRAQLVFKYLLTIPVSIATNERSFSKLKIIKNYLRTTMSNERLFHLMLYATEKDKLDQLDLAALASDWGKMKDRRIELSVCQH</sequence>
<dbReference type="Pfam" id="PF14291">
    <property type="entry name" value="DUF4371"/>
    <property type="match status" value="1"/>
</dbReference>
<proteinExistence type="predicted"/>
<gene>
    <name evidence="3" type="ORF">OVA965_LOCUS23967</name>
    <name evidence="4" type="ORF">TMI583_LOCUS24686</name>
</gene>
<name>A0A8S2EP94_9BILA</name>
<organism evidence="3 5">
    <name type="scientific">Didymodactylos carnosus</name>
    <dbReference type="NCBI Taxonomy" id="1234261"/>
    <lineage>
        <taxon>Eukaryota</taxon>
        <taxon>Metazoa</taxon>
        <taxon>Spiralia</taxon>
        <taxon>Gnathifera</taxon>
        <taxon>Rotifera</taxon>
        <taxon>Eurotatoria</taxon>
        <taxon>Bdelloidea</taxon>
        <taxon>Philodinida</taxon>
        <taxon>Philodinidae</taxon>
        <taxon>Didymodactylos</taxon>
    </lineage>
</organism>
<reference evidence="3" key="1">
    <citation type="submission" date="2021-02" db="EMBL/GenBank/DDBJ databases">
        <authorList>
            <person name="Nowell W R."/>
        </authorList>
    </citation>
    <scope>NUCLEOTIDE SEQUENCE</scope>
</reference>
<dbReference type="SUPFAM" id="SSF53098">
    <property type="entry name" value="Ribonuclease H-like"/>
    <property type="match status" value="1"/>
</dbReference>
<protein>
    <recommendedName>
        <fullName evidence="2">TTF-type domain-containing protein</fullName>
    </recommendedName>
</protein>
<dbReference type="InterPro" id="IPR012337">
    <property type="entry name" value="RNaseH-like_sf"/>
</dbReference>
<dbReference type="PANTHER" id="PTHR45749:SF21">
    <property type="entry name" value="DUF4371 DOMAIN-CONTAINING PROTEIN"/>
    <property type="match status" value="1"/>
</dbReference>
<dbReference type="InterPro" id="IPR025398">
    <property type="entry name" value="DUF4371"/>
</dbReference>
<dbReference type="Proteomes" id="UP000677228">
    <property type="component" value="Unassembled WGS sequence"/>
</dbReference>
<dbReference type="SMART" id="SM00597">
    <property type="entry name" value="ZnF_TTF"/>
    <property type="match status" value="1"/>
</dbReference>
<comment type="caution">
    <text evidence="3">The sequence shown here is derived from an EMBL/GenBank/DDBJ whole genome shotgun (WGS) entry which is preliminary data.</text>
</comment>
<dbReference type="PANTHER" id="PTHR45749">
    <property type="match status" value="1"/>
</dbReference>
<evidence type="ECO:0000313" key="4">
    <source>
        <dbReference type="EMBL" id="CAF4010539.1"/>
    </source>
</evidence>
<accession>A0A8S2EP94</accession>
<dbReference type="EMBL" id="CAJNOK010014242">
    <property type="protein sequence ID" value="CAF1200587.1"/>
    <property type="molecule type" value="Genomic_DNA"/>
</dbReference>
<dbReference type="InterPro" id="IPR006580">
    <property type="entry name" value="Znf_TTF"/>
</dbReference>